<feature type="transmembrane region" description="Helical" evidence="1">
    <location>
        <begin position="15"/>
        <end position="32"/>
    </location>
</feature>
<evidence type="ECO:0000313" key="2">
    <source>
        <dbReference type="EMBL" id="QTX14956.1"/>
    </source>
</evidence>
<reference evidence="2" key="1">
    <citation type="submission" date="2020-01" db="EMBL/GenBank/DDBJ databases">
        <authorList>
            <person name="Qin S."/>
        </authorList>
    </citation>
    <scope>NUCLEOTIDE SEQUENCE</scope>
    <source>
        <strain evidence="2">CVir17-16-YZ6g</strain>
        <plasmid evidence="2">p17-15-vir-like</plasmid>
    </source>
</reference>
<proteinExistence type="predicted"/>
<accession>A0A8B0SUQ3</accession>
<organism evidence="2">
    <name type="scientific">Klebsiella pneumoniae</name>
    <dbReference type="NCBI Taxonomy" id="573"/>
    <lineage>
        <taxon>Bacteria</taxon>
        <taxon>Pseudomonadati</taxon>
        <taxon>Pseudomonadota</taxon>
        <taxon>Gammaproteobacteria</taxon>
        <taxon>Enterobacterales</taxon>
        <taxon>Enterobacteriaceae</taxon>
        <taxon>Klebsiella/Raoultella group</taxon>
        <taxon>Klebsiella</taxon>
        <taxon>Klebsiella pneumoniae complex</taxon>
    </lineage>
</organism>
<keyword evidence="1" id="KW-0812">Transmembrane</keyword>
<name>A0A8B0SUQ3_KLEPN</name>
<evidence type="ECO:0000256" key="1">
    <source>
        <dbReference type="SAM" id="Phobius"/>
    </source>
</evidence>
<dbReference type="EMBL" id="MN956836">
    <property type="protein sequence ID" value="QTX14956.1"/>
    <property type="molecule type" value="Genomic_DNA"/>
</dbReference>
<geneLocation type="plasmid" evidence="2">
    <name>p17-15-vir-like</name>
</geneLocation>
<sequence>MVRKKSHHFWHTIDLRNEMFIPVMAVVFVFFYHHEGCKRQVKLILTQQSNPTSDDPLIFKTFLCASSKDSALNRQPLPGPVDTVYSHVVTA</sequence>
<keyword evidence="1" id="KW-1133">Transmembrane helix</keyword>
<protein>
    <submittedName>
        <fullName evidence="2">Uncharacterized protein</fullName>
    </submittedName>
</protein>
<dbReference type="AlphaFoldDB" id="A0A8B0SUQ3"/>
<keyword evidence="2" id="KW-0614">Plasmid</keyword>
<keyword evidence="1" id="KW-0472">Membrane</keyword>